<dbReference type="AlphaFoldDB" id="A0A1B5Z851"/>
<feature type="domain" description="Retrotransposon Copia-like N-terminal" evidence="3">
    <location>
        <begin position="35"/>
        <end position="82"/>
    </location>
</feature>
<dbReference type="Pfam" id="PF14244">
    <property type="entry name" value="Retrotran_gag_3"/>
    <property type="match status" value="1"/>
</dbReference>
<dbReference type="InterPro" id="IPR005162">
    <property type="entry name" value="Retrotrans_gag_dom"/>
</dbReference>
<proteinExistence type="predicted"/>
<protein>
    <recommendedName>
        <fullName evidence="6">Retrotransposon Copia-like N-terminal domain-containing protein</fullName>
    </recommendedName>
</protein>
<feature type="compositionally biased region" description="Polar residues" evidence="1">
    <location>
        <begin position="281"/>
        <end position="290"/>
    </location>
</feature>
<feature type="domain" description="Retrotransposon gag" evidence="2">
    <location>
        <begin position="98"/>
        <end position="185"/>
    </location>
</feature>
<dbReference type="PANTHER" id="PTHR37610">
    <property type="entry name" value="CCHC-TYPE DOMAIN-CONTAINING PROTEIN"/>
    <property type="match status" value="1"/>
</dbReference>
<comment type="caution">
    <text evidence="4">The sequence shown here is derived from an EMBL/GenBank/DDBJ whole genome shotgun (WGS) entry which is preliminary data.</text>
</comment>
<feature type="non-terminal residue" evidence="4">
    <location>
        <position position="290"/>
    </location>
</feature>
<dbReference type="InterPro" id="IPR029472">
    <property type="entry name" value="Copia-like_N"/>
</dbReference>
<dbReference type="Proteomes" id="UP000242715">
    <property type="component" value="Unassembled WGS sequence"/>
</dbReference>
<evidence type="ECO:0000259" key="2">
    <source>
        <dbReference type="Pfam" id="PF03732"/>
    </source>
</evidence>
<name>A0A1B5Z851_TRISU</name>
<evidence type="ECO:0000259" key="3">
    <source>
        <dbReference type="Pfam" id="PF14244"/>
    </source>
</evidence>
<dbReference type="OrthoDB" id="1430089at2759"/>
<dbReference type="PANTHER" id="PTHR37610:SF55">
    <property type="entry name" value="RETROTRANSPOSON COPIA-LIKE N-TERMINAL DOMAIN-CONTAINING PROTEIN"/>
    <property type="match status" value="1"/>
</dbReference>
<evidence type="ECO:0008006" key="6">
    <source>
        <dbReference type="Google" id="ProtNLM"/>
    </source>
</evidence>
<keyword evidence="5" id="KW-1185">Reference proteome</keyword>
<organism evidence="4 5">
    <name type="scientific">Trifolium subterraneum</name>
    <name type="common">Subterranean clover</name>
    <dbReference type="NCBI Taxonomy" id="3900"/>
    <lineage>
        <taxon>Eukaryota</taxon>
        <taxon>Viridiplantae</taxon>
        <taxon>Streptophyta</taxon>
        <taxon>Embryophyta</taxon>
        <taxon>Tracheophyta</taxon>
        <taxon>Spermatophyta</taxon>
        <taxon>Magnoliopsida</taxon>
        <taxon>eudicotyledons</taxon>
        <taxon>Gunneridae</taxon>
        <taxon>Pentapetalae</taxon>
        <taxon>rosids</taxon>
        <taxon>fabids</taxon>
        <taxon>Fabales</taxon>
        <taxon>Fabaceae</taxon>
        <taxon>Papilionoideae</taxon>
        <taxon>50 kb inversion clade</taxon>
        <taxon>NPAAA clade</taxon>
        <taxon>Hologalegina</taxon>
        <taxon>IRL clade</taxon>
        <taxon>Trifolieae</taxon>
        <taxon>Trifolium</taxon>
    </lineage>
</organism>
<gene>
    <name evidence="4" type="ORF">TSUD_420360</name>
</gene>
<feature type="compositionally biased region" description="Low complexity" evidence="1">
    <location>
        <begin position="233"/>
        <end position="248"/>
    </location>
</feature>
<reference evidence="5" key="1">
    <citation type="journal article" date="2017" name="Front. Plant Sci.">
        <title>Climate Clever Clovers: New Paradigm to Reduce the Environmental Footprint of Ruminants by Breeding Low Methanogenic Forages Utilizing Haplotype Variation.</title>
        <authorList>
            <person name="Kaur P."/>
            <person name="Appels R."/>
            <person name="Bayer P.E."/>
            <person name="Keeble-Gagnere G."/>
            <person name="Wang J."/>
            <person name="Hirakawa H."/>
            <person name="Shirasawa K."/>
            <person name="Vercoe P."/>
            <person name="Stefanova K."/>
            <person name="Durmic Z."/>
            <person name="Nichols P."/>
            <person name="Revell C."/>
            <person name="Isobe S.N."/>
            <person name="Edwards D."/>
            <person name="Erskine W."/>
        </authorList>
    </citation>
    <scope>NUCLEOTIDE SEQUENCE [LARGE SCALE GENOMIC DNA]</scope>
    <source>
        <strain evidence="5">cv. Daliak</strain>
    </source>
</reference>
<accession>A0A1B5Z851</accession>
<feature type="region of interest" description="Disordered" evidence="1">
    <location>
        <begin position="233"/>
        <end position="290"/>
    </location>
</feature>
<sequence length="290" mass="32423">MEAEGSVNHTNGVPPPGISSIKNYHIDLLSPYFMHPSENPGNVLATPLLSGSNYHSWSRAVTVALMSKHKLHFINGALPRPADEDRDSICLGSLQHHAEIWKELKDRFYQGDVFRISDLQEEIYTLRQGDSSISTYYTKMKKLWQELDNFRPIPASSCSETCQALEKMRAYRDSDQVIRFLKGLNDQYAAVRSQIMLMDPLPNISKVYSLLVQQERQSLLIFDDSKALAASQSDYSGRGASSSSQNPSYFSGRGHSSSSQHHTYRGRGGRSYGGRGRGKPSTGNKLCTHC</sequence>
<dbReference type="EMBL" id="BCLP01044206">
    <property type="protein sequence ID" value="GAU10281.1"/>
    <property type="molecule type" value="Genomic_DNA"/>
</dbReference>
<dbReference type="Pfam" id="PF03732">
    <property type="entry name" value="Retrotrans_gag"/>
    <property type="match status" value="1"/>
</dbReference>
<evidence type="ECO:0000313" key="4">
    <source>
        <dbReference type="EMBL" id="GAU10281.1"/>
    </source>
</evidence>
<evidence type="ECO:0000313" key="5">
    <source>
        <dbReference type="Proteomes" id="UP000242715"/>
    </source>
</evidence>
<evidence type="ECO:0000256" key="1">
    <source>
        <dbReference type="SAM" id="MobiDB-lite"/>
    </source>
</evidence>